<protein>
    <submittedName>
        <fullName evidence="1">Uncharacterized protein</fullName>
    </submittedName>
</protein>
<accession>A0A9Q3FIY7</accession>
<dbReference type="Proteomes" id="UP000765509">
    <property type="component" value="Unassembled WGS sequence"/>
</dbReference>
<evidence type="ECO:0000313" key="2">
    <source>
        <dbReference type="Proteomes" id="UP000765509"/>
    </source>
</evidence>
<name>A0A9Q3FIY7_9BASI</name>
<organism evidence="1 2">
    <name type="scientific">Austropuccinia psidii MF-1</name>
    <dbReference type="NCBI Taxonomy" id="1389203"/>
    <lineage>
        <taxon>Eukaryota</taxon>
        <taxon>Fungi</taxon>
        <taxon>Dikarya</taxon>
        <taxon>Basidiomycota</taxon>
        <taxon>Pucciniomycotina</taxon>
        <taxon>Pucciniomycetes</taxon>
        <taxon>Pucciniales</taxon>
        <taxon>Sphaerophragmiaceae</taxon>
        <taxon>Austropuccinia</taxon>
    </lineage>
</organism>
<dbReference type="AlphaFoldDB" id="A0A9Q3FIY7"/>
<gene>
    <name evidence="1" type="ORF">O181_077995</name>
</gene>
<sequence>MNEQINNIGHTERIGNQLSIKHPSAGSECKRVSNKGELWRHRSSYHLEYRWRQNRVQDPSLHKDLEGAGCDSDIIRTPDEDKLGLEAPPSPNHWMAYMLMQTKSAFKLEIVGN</sequence>
<dbReference type="EMBL" id="AVOT02042840">
    <property type="protein sequence ID" value="MBW0538280.1"/>
    <property type="molecule type" value="Genomic_DNA"/>
</dbReference>
<proteinExistence type="predicted"/>
<comment type="caution">
    <text evidence="1">The sequence shown here is derived from an EMBL/GenBank/DDBJ whole genome shotgun (WGS) entry which is preliminary data.</text>
</comment>
<keyword evidence="2" id="KW-1185">Reference proteome</keyword>
<evidence type="ECO:0000313" key="1">
    <source>
        <dbReference type="EMBL" id="MBW0538280.1"/>
    </source>
</evidence>
<reference evidence="1" key="1">
    <citation type="submission" date="2021-03" db="EMBL/GenBank/DDBJ databases">
        <title>Draft genome sequence of rust myrtle Austropuccinia psidii MF-1, a brazilian biotype.</title>
        <authorList>
            <person name="Quecine M.C."/>
            <person name="Pachon D.M.R."/>
            <person name="Bonatelli M.L."/>
            <person name="Correr F.H."/>
            <person name="Franceschini L.M."/>
            <person name="Leite T.F."/>
            <person name="Margarido G.R.A."/>
            <person name="Almeida C.A."/>
            <person name="Ferrarezi J.A."/>
            <person name="Labate C.A."/>
        </authorList>
    </citation>
    <scope>NUCLEOTIDE SEQUENCE</scope>
    <source>
        <strain evidence="1">MF-1</strain>
    </source>
</reference>